<feature type="domain" description="Amidase" evidence="3">
    <location>
        <begin position="5"/>
        <end position="251"/>
    </location>
</feature>
<gene>
    <name evidence="4" type="ORF">CCM_09675</name>
</gene>
<dbReference type="KEGG" id="cmt:CCM_09675"/>
<dbReference type="OrthoDB" id="6428749at2759"/>
<dbReference type="Gene3D" id="3.90.1300.10">
    <property type="entry name" value="Amidase signature (AS) domain"/>
    <property type="match status" value="1"/>
</dbReference>
<evidence type="ECO:0000256" key="2">
    <source>
        <dbReference type="ARBA" id="ARBA00022801"/>
    </source>
</evidence>
<name>G3JUY3_CORMM</name>
<sequence>MDLFMTVMAAAKPYLSDPRLVPIPWTGLSGGGATLKPLKIGFMMGDGVIVPQPPVLKALEWAKAKLTGAAAADGFSVTTFTPYKVAEAMKNIRKAYYPDGGKTVKAHLAATGEPMLPLTQWIIKDAEGPDVTSAGVLEQRLVRDKFRGDFAKHWTAQDVDVVVCPVFVGPACEHESAFYWNYTAFWNYVDCPGVVIPTPIRAGKRGSEAYASADALGEQDKHVRELWAKGDFEGAPVNIQIVARKYHDNELFAALARMKSALEM</sequence>
<dbReference type="Proteomes" id="UP000001610">
    <property type="component" value="Unassembled WGS sequence"/>
</dbReference>
<dbReference type="VEuPathDB" id="FungiDB:CCM_09675"/>
<dbReference type="InterPro" id="IPR023631">
    <property type="entry name" value="Amidase_dom"/>
</dbReference>
<dbReference type="EMBL" id="JH126408">
    <property type="protein sequence ID" value="EGX87714.1"/>
    <property type="molecule type" value="Genomic_DNA"/>
</dbReference>
<dbReference type="OMA" id="CEHESAF"/>
<dbReference type="Pfam" id="PF01425">
    <property type="entry name" value="Amidase"/>
    <property type="match status" value="1"/>
</dbReference>
<dbReference type="InterPro" id="IPR036928">
    <property type="entry name" value="AS_sf"/>
</dbReference>
<evidence type="ECO:0000259" key="3">
    <source>
        <dbReference type="Pfam" id="PF01425"/>
    </source>
</evidence>
<comment type="similarity">
    <text evidence="1">Belongs to the amidase family.</text>
</comment>
<protein>
    <submittedName>
        <fullName evidence="4">Acetamidase</fullName>
    </submittedName>
</protein>
<evidence type="ECO:0000313" key="4">
    <source>
        <dbReference type="EMBL" id="EGX87714.1"/>
    </source>
</evidence>
<dbReference type="SUPFAM" id="SSF75304">
    <property type="entry name" value="Amidase signature (AS) enzymes"/>
    <property type="match status" value="1"/>
</dbReference>
<dbReference type="PANTHER" id="PTHR46072:SF4">
    <property type="entry name" value="AMIDASE C550.07-RELATED"/>
    <property type="match status" value="1"/>
</dbReference>
<evidence type="ECO:0000313" key="5">
    <source>
        <dbReference type="Proteomes" id="UP000001610"/>
    </source>
</evidence>
<dbReference type="RefSeq" id="XP_006674871.1">
    <property type="nucleotide sequence ID" value="XM_006674808.1"/>
</dbReference>
<dbReference type="eggNOG" id="KOG1212">
    <property type="taxonomic scope" value="Eukaryota"/>
</dbReference>
<organism evidence="4 5">
    <name type="scientific">Cordyceps militaris (strain CM01)</name>
    <name type="common">Caterpillar fungus</name>
    <dbReference type="NCBI Taxonomy" id="983644"/>
    <lineage>
        <taxon>Eukaryota</taxon>
        <taxon>Fungi</taxon>
        <taxon>Dikarya</taxon>
        <taxon>Ascomycota</taxon>
        <taxon>Pezizomycotina</taxon>
        <taxon>Sordariomycetes</taxon>
        <taxon>Hypocreomycetidae</taxon>
        <taxon>Hypocreales</taxon>
        <taxon>Cordycipitaceae</taxon>
        <taxon>Cordyceps</taxon>
    </lineage>
</organism>
<dbReference type="STRING" id="983644.G3JUY3"/>
<accession>G3JUY3</accession>
<keyword evidence="2" id="KW-0378">Hydrolase</keyword>
<dbReference type="InParanoid" id="G3JUY3"/>
<dbReference type="GeneID" id="18171677"/>
<evidence type="ECO:0000256" key="1">
    <source>
        <dbReference type="ARBA" id="ARBA00009199"/>
    </source>
</evidence>
<proteinExistence type="inferred from homology"/>
<keyword evidence="5" id="KW-1185">Reference proteome</keyword>
<dbReference type="AlphaFoldDB" id="G3JUY3"/>
<dbReference type="GO" id="GO:0016787">
    <property type="term" value="F:hydrolase activity"/>
    <property type="evidence" value="ECO:0007669"/>
    <property type="project" value="UniProtKB-KW"/>
</dbReference>
<dbReference type="HOGENOM" id="CLU_009600_9_1_1"/>
<reference evidence="4 5" key="1">
    <citation type="journal article" date="2011" name="Genome Biol.">
        <title>Genome sequence of the insect pathogenic fungus Cordyceps militaris, a valued traditional Chinese medicine.</title>
        <authorList>
            <person name="Zheng P."/>
            <person name="Xia Y."/>
            <person name="Xiao G."/>
            <person name="Xiong C."/>
            <person name="Hu X."/>
            <person name="Zhang S."/>
            <person name="Zheng H."/>
            <person name="Huang Y."/>
            <person name="Zhou Y."/>
            <person name="Wang S."/>
            <person name="Zhao G.P."/>
            <person name="Liu X."/>
            <person name="St Leger R.J."/>
            <person name="Wang C."/>
        </authorList>
    </citation>
    <scope>NUCLEOTIDE SEQUENCE [LARGE SCALE GENOMIC DNA]</scope>
    <source>
        <strain evidence="4 5">CM01</strain>
    </source>
</reference>
<dbReference type="PANTHER" id="PTHR46072">
    <property type="entry name" value="AMIDASE-RELATED-RELATED"/>
    <property type="match status" value="1"/>
</dbReference>